<proteinExistence type="predicted"/>
<gene>
    <name evidence="2" type="ORF">N783_08520</name>
</gene>
<feature type="transmembrane region" description="Helical" evidence="1">
    <location>
        <begin position="117"/>
        <end position="139"/>
    </location>
</feature>
<keyword evidence="3" id="KW-1185">Reference proteome</keyword>
<name>A0A0A5G5C4_9BACI</name>
<dbReference type="eggNOG" id="ENOG502Z8HF">
    <property type="taxonomic scope" value="Bacteria"/>
</dbReference>
<dbReference type="PANTHER" id="PTHR36009">
    <property type="match status" value="1"/>
</dbReference>
<evidence type="ECO:0000256" key="1">
    <source>
        <dbReference type="SAM" id="Phobius"/>
    </source>
</evidence>
<keyword evidence="1" id="KW-0472">Membrane</keyword>
<protein>
    <recommendedName>
        <fullName evidence="4">DUF2834 domain-containing protein</fullName>
    </recommendedName>
</protein>
<comment type="caution">
    <text evidence="2">The sequence shown here is derived from an EMBL/GenBank/DDBJ whole genome shotgun (WGS) entry which is preliminary data.</text>
</comment>
<feature type="transmembrane region" description="Helical" evidence="1">
    <location>
        <begin position="151"/>
        <end position="170"/>
    </location>
</feature>
<dbReference type="AlphaFoldDB" id="A0A0A5G5C4"/>
<dbReference type="RefSeq" id="WP_027446667.1">
    <property type="nucleotide sequence ID" value="NZ_AULJ01000038.1"/>
</dbReference>
<keyword evidence="1" id="KW-1133">Transmembrane helix</keyword>
<evidence type="ECO:0008006" key="4">
    <source>
        <dbReference type="Google" id="ProtNLM"/>
    </source>
</evidence>
<dbReference type="Proteomes" id="UP000030403">
    <property type="component" value="Unassembled WGS sequence"/>
</dbReference>
<feature type="transmembrane region" description="Helical" evidence="1">
    <location>
        <begin position="182"/>
        <end position="201"/>
    </location>
</feature>
<accession>A0A0A5G5C4</accession>
<dbReference type="PANTHER" id="PTHR36009:SF3">
    <property type="entry name" value="TRANSMEMBRANE PROTEIN"/>
    <property type="match status" value="1"/>
</dbReference>
<organism evidence="2 3">
    <name type="scientific">Pontibacillus marinus BH030004 = DSM 16465</name>
    <dbReference type="NCBI Taxonomy" id="1385511"/>
    <lineage>
        <taxon>Bacteria</taxon>
        <taxon>Bacillati</taxon>
        <taxon>Bacillota</taxon>
        <taxon>Bacilli</taxon>
        <taxon>Bacillales</taxon>
        <taxon>Bacillaceae</taxon>
        <taxon>Pontibacillus</taxon>
    </lineage>
</organism>
<evidence type="ECO:0000313" key="2">
    <source>
        <dbReference type="EMBL" id="KGX88331.1"/>
    </source>
</evidence>
<reference evidence="2 3" key="1">
    <citation type="submission" date="2013-08" db="EMBL/GenBank/DDBJ databases">
        <authorList>
            <person name="Huang J."/>
            <person name="Wang G."/>
        </authorList>
    </citation>
    <scope>NUCLEOTIDE SEQUENCE [LARGE SCALE GENOMIC DNA]</scope>
    <source>
        <strain evidence="2 3">BH030004</strain>
    </source>
</reference>
<keyword evidence="1" id="KW-0812">Transmembrane</keyword>
<dbReference type="EMBL" id="AVPF01000020">
    <property type="protein sequence ID" value="KGX88331.1"/>
    <property type="molecule type" value="Genomic_DNA"/>
</dbReference>
<feature type="transmembrane region" description="Helical" evidence="1">
    <location>
        <begin position="43"/>
        <end position="64"/>
    </location>
</feature>
<dbReference type="STRING" id="1385511.GCA_000425225_03027"/>
<dbReference type="OrthoDB" id="482433at2"/>
<sequence>MKELKSILLAFWLLFICYALFLTPVEGNLNYVATLFSLDEPEPLIMAVFLLLGVWPVVFGLLLLENDQSTISAWPYVMFSFLFGAFALLPYFIFHRDQRKRENRTSNRTRELIKNPFFPFSILIFTMIFIIYGLVYGNVGVYQEAFVNSRFVHVMTLDFCVLTLLSVMGINHHAYHRNGHGTRFSLLGFIPIIGALVYLFITHWQDSER</sequence>
<evidence type="ECO:0000313" key="3">
    <source>
        <dbReference type="Proteomes" id="UP000030403"/>
    </source>
</evidence>
<feature type="transmembrane region" description="Helical" evidence="1">
    <location>
        <begin position="76"/>
        <end position="94"/>
    </location>
</feature>